<evidence type="ECO:0000313" key="3">
    <source>
        <dbReference type="Proteomes" id="UP001176940"/>
    </source>
</evidence>
<reference evidence="2" key="1">
    <citation type="submission" date="2023-07" db="EMBL/GenBank/DDBJ databases">
        <authorList>
            <person name="Stuckert A."/>
        </authorList>
    </citation>
    <scope>NUCLEOTIDE SEQUENCE</scope>
</reference>
<dbReference type="EMBL" id="CAUEEQ010068785">
    <property type="protein sequence ID" value="CAJ0965648.1"/>
    <property type="molecule type" value="Genomic_DNA"/>
</dbReference>
<sequence>MSIAATSLFGRWRAVTQTALQRPTIPKSPGNQGKHRVTKRRAALSNPMFTLVTSVNVKKNKHYILTFRVCPPALCFPLHCQRRPAGKQSGDVTAVLSGCPALTASAGKHSAGDRHGSEDIAGSASHTPIQRCLQEDTAPPLPERNCYLDEDDADEQIYAKTKKETNGNPCSPNTNKDVHYSHVKERQINKKNVVKTNPQNVLYSEVKLDHSVPSALAHLHGSPQALNQEALKLSADRRKPKLISNLNECEVLEMRFATSIQTVNSKTSFLHAGPESPDSSFLFPTALSNCEADETYAEIPFRDPHYMNEYHAMDKIANFSMCTTNTFDHVSTRTSKEFTSREMNRKVANASIAQDNAYETISRDITQLAVRKQNAAKVEKPKRFFFGDKKK</sequence>
<organism evidence="2 3">
    <name type="scientific">Ranitomeya imitator</name>
    <name type="common">mimic poison frog</name>
    <dbReference type="NCBI Taxonomy" id="111125"/>
    <lineage>
        <taxon>Eukaryota</taxon>
        <taxon>Metazoa</taxon>
        <taxon>Chordata</taxon>
        <taxon>Craniata</taxon>
        <taxon>Vertebrata</taxon>
        <taxon>Euteleostomi</taxon>
        <taxon>Amphibia</taxon>
        <taxon>Batrachia</taxon>
        <taxon>Anura</taxon>
        <taxon>Neobatrachia</taxon>
        <taxon>Hyloidea</taxon>
        <taxon>Dendrobatidae</taxon>
        <taxon>Dendrobatinae</taxon>
        <taxon>Ranitomeya</taxon>
    </lineage>
</organism>
<keyword evidence="3" id="KW-1185">Reference proteome</keyword>
<gene>
    <name evidence="2" type="ORF">RIMI_LOCUS20494141</name>
</gene>
<evidence type="ECO:0000313" key="2">
    <source>
        <dbReference type="EMBL" id="CAJ0965648.1"/>
    </source>
</evidence>
<evidence type="ECO:0000256" key="1">
    <source>
        <dbReference type="SAM" id="MobiDB-lite"/>
    </source>
</evidence>
<dbReference type="Proteomes" id="UP001176940">
    <property type="component" value="Unassembled WGS sequence"/>
</dbReference>
<feature type="region of interest" description="Disordered" evidence="1">
    <location>
        <begin position="22"/>
        <end position="41"/>
    </location>
</feature>
<proteinExistence type="predicted"/>
<accession>A0ABN9MJG1</accession>
<protein>
    <submittedName>
        <fullName evidence="2">Uncharacterized protein</fullName>
    </submittedName>
</protein>
<comment type="caution">
    <text evidence="2">The sequence shown here is derived from an EMBL/GenBank/DDBJ whole genome shotgun (WGS) entry which is preliminary data.</text>
</comment>
<name>A0ABN9MJG1_9NEOB</name>